<proteinExistence type="predicted"/>
<evidence type="ECO:0000313" key="3">
    <source>
        <dbReference type="Proteomes" id="UP000482800"/>
    </source>
</evidence>
<dbReference type="InterPro" id="IPR029476">
    <property type="entry name" value="DNase_NucA_NucB"/>
</dbReference>
<sequence>MVLYDRESNVDRRGWLRYARMCVVLLLTATGAVALGGSAAAAPAAVCGESVAAGETVGCLTITGSSTMAAKTGVSAAVPPGCGANSWTLTSRLGACQWFTGVYSVVQVQVPNNILVGEIYFSVVSVVGTRGSAGDYWHQTFEYDPEMAWGYVAPTELVPFGECFQACSYMGTTPVLRGPALASASGTQLFSTSGPLGGTWPARSDFGFYFYHPGTVNQVTNTLWLNYPGHRCDNALPGYQTRPGCVQAGWQPTLSISQARYPNYFNHIASSQTVGTPKVLTRTTDDAIQSLNRTISCGQSTGLPAGYTCDEYPFASTWEGAGMRPGGFTMSVHTKRLDIECHVGWLPKHTQTTNRSWSACMIPAIENSTGGGDLGEFYRVNRVLNRDAFTVALAP</sequence>
<dbReference type="Pfam" id="PF14040">
    <property type="entry name" value="DNase_NucA_NucB"/>
    <property type="match status" value="1"/>
</dbReference>
<dbReference type="EMBL" id="BLPF01000003">
    <property type="protein sequence ID" value="GFJ83704.1"/>
    <property type="molecule type" value="Genomic_DNA"/>
</dbReference>
<reference evidence="2 3" key="1">
    <citation type="submission" date="2020-03" db="EMBL/GenBank/DDBJ databases">
        <title>Whole genome shotgun sequence of Phytohabitans houttuyneae NBRC 108639.</title>
        <authorList>
            <person name="Komaki H."/>
            <person name="Tamura T."/>
        </authorList>
    </citation>
    <scope>NUCLEOTIDE SEQUENCE [LARGE SCALE GENOMIC DNA]</scope>
    <source>
        <strain evidence="2 3">NBRC 108639</strain>
    </source>
</reference>
<name>A0A6V8KIP2_9ACTN</name>
<reference evidence="2 3" key="2">
    <citation type="submission" date="2020-03" db="EMBL/GenBank/DDBJ databases">
        <authorList>
            <person name="Ichikawa N."/>
            <person name="Kimura A."/>
            <person name="Kitahashi Y."/>
            <person name="Uohara A."/>
        </authorList>
    </citation>
    <scope>NUCLEOTIDE SEQUENCE [LARGE SCALE GENOMIC DNA]</scope>
    <source>
        <strain evidence="2 3">NBRC 108639</strain>
    </source>
</reference>
<gene>
    <name evidence="2" type="ORF">Phou_078840</name>
</gene>
<accession>A0A6V8KIP2</accession>
<feature type="domain" description="Deoxyribonuclease NucA/NucB" evidence="1">
    <location>
        <begin position="297"/>
        <end position="391"/>
    </location>
</feature>
<evidence type="ECO:0000313" key="2">
    <source>
        <dbReference type="EMBL" id="GFJ83704.1"/>
    </source>
</evidence>
<comment type="caution">
    <text evidence="2">The sequence shown here is derived from an EMBL/GenBank/DDBJ whole genome shotgun (WGS) entry which is preliminary data.</text>
</comment>
<keyword evidence="3" id="KW-1185">Reference proteome</keyword>
<evidence type="ECO:0000259" key="1">
    <source>
        <dbReference type="Pfam" id="PF14040"/>
    </source>
</evidence>
<dbReference type="Proteomes" id="UP000482800">
    <property type="component" value="Unassembled WGS sequence"/>
</dbReference>
<organism evidence="2 3">
    <name type="scientific">Phytohabitans houttuyneae</name>
    <dbReference type="NCBI Taxonomy" id="1076126"/>
    <lineage>
        <taxon>Bacteria</taxon>
        <taxon>Bacillati</taxon>
        <taxon>Actinomycetota</taxon>
        <taxon>Actinomycetes</taxon>
        <taxon>Micromonosporales</taxon>
        <taxon>Micromonosporaceae</taxon>
    </lineage>
</organism>
<protein>
    <recommendedName>
        <fullName evidence="1">Deoxyribonuclease NucA/NucB domain-containing protein</fullName>
    </recommendedName>
</protein>
<dbReference type="AlphaFoldDB" id="A0A6V8KIP2"/>